<feature type="coiled-coil region" evidence="1">
    <location>
        <begin position="63"/>
        <end position="97"/>
    </location>
</feature>
<sequence>MSVTVFYRGRHRHFSFGSTPWQLTVSAVMLFCIAAGAGAAFSNLFQQGNAELEKVRLSRAAETEEIADIRRRAENQLAALTAKVATLQAQVNRLNMVGERLIDAANLPTEEFNLHSAPAMGGPSQTSTEISLAELNAVLLQLNELEQNLQSEQTRFAMLESLDLNHQIGKSVALSGRPVLSGYLSSSFGVRSDPFSGEPAIHRGVDFAGKEGDAIMATAGGIVTWAGERFGYGLMVEIEHSDGYRTRYAHAKSVTVQIGQVVSKGEQVAEMGNTGRSTGPHVHYEVLKNGQQIDPMLFVNRRIQ</sequence>
<dbReference type="CDD" id="cd12797">
    <property type="entry name" value="M23_peptidase"/>
    <property type="match status" value="1"/>
</dbReference>
<dbReference type="InterPro" id="IPR016047">
    <property type="entry name" value="M23ase_b-sheet_dom"/>
</dbReference>
<name>A0ABV9JPA1_9GAMM</name>
<dbReference type="InterPro" id="IPR050570">
    <property type="entry name" value="Cell_wall_metabolism_enzyme"/>
</dbReference>
<protein>
    <submittedName>
        <fullName evidence="4">Peptidoglycan DD-metalloendopeptidase family protein</fullName>
    </submittedName>
</protein>
<dbReference type="Pfam" id="PF01551">
    <property type="entry name" value="Peptidase_M23"/>
    <property type="match status" value="1"/>
</dbReference>
<reference evidence="5" key="1">
    <citation type="journal article" date="2019" name="Int. J. Syst. Evol. Microbiol.">
        <title>The Global Catalogue of Microorganisms (GCM) 10K type strain sequencing project: providing services to taxonomists for standard genome sequencing and annotation.</title>
        <authorList>
            <consortium name="The Broad Institute Genomics Platform"/>
            <consortium name="The Broad Institute Genome Sequencing Center for Infectious Disease"/>
            <person name="Wu L."/>
            <person name="Ma J."/>
        </authorList>
    </citation>
    <scope>NUCLEOTIDE SEQUENCE [LARGE SCALE GENOMIC DNA]</scope>
    <source>
        <strain evidence="5">DT28</strain>
    </source>
</reference>
<keyword evidence="1" id="KW-0175">Coiled coil</keyword>
<dbReference type="InterPro" id="IPR011055">
    <property type="entry name" value="Dup_hybrid_motif"/>
</dbReference>
<dbReference type="RefSeq" id="WP_377334848.1">
    <property type="nucleotide sequence ID" value="NZ_JBHSGB010000012.1"/>
</dbReference>
<accession>A0ABV9JPA1</accession>
<dbReference type="PANTHER" id="PTHR21666:SF291">
    <property type="entry name" value="STAGE II SPORULATION PROTEIN Q"/>
    <property type="match status" value="1"/>
</dbReference>
<evidence type="ECO:0000313" key="5">
    <source>
        <dbReference type="Proteomes" id="UP001595962"/>
    </source>
</evidence>
<gene>
    <name evidence="4" type="ORF">ACFO3I_13850</name>
</gene>
<feature type="transmembrane region" description="Helical" evidence="2">
    <location>
        <begin position="21"/>
        <end position="41"/>
    </location>
</feature>
<organism evidence="4 5">
    <name type="scientific">Rheinheimera marina</name>
    <dbReference type="NCBI Taxonomy" id="1774958"/>
    <lineage>
        <taxon>Bacteria</taxon>
        <taxon>Pseudomonadati</taxon>
        <taxon>Pseudomonadota</taxon>
        <taxon>Gammaproteobacteria</taxon>
        <taxon>Chromatiales</taxon>
        <taxon>Chromatiaceae</taxon>
        <taxon>Rheinheimera</taxon>
    </lineage>
</organism>
<evidence type="ECO:0000313" key="4">
    <source>
        <dbReference type="EMBL" id="MFC4656094.1"/>
    </source>
</evidence>
<dbReference type="SUPFAM" id="SSF51261">
    <property type="entry name" value="Duplicated hybrid motif"/>
    <property type="match status" value="1"/>
</dbReference>
<keyword evidence="2" id="KW-0812">Transmembrane</keyword>
<dbReference type="PANTHER" id="PTHR21666">
    <property type="entry name" value="PEPTIDASE-RELATED"/>
    <property type="match status" value="1"/>
</dbReference>
<dbReference type="Gene3D" id="2.70.70.10">
    <property type="entry name" value="Glucose Permease (Domain IIA)"/>
    <property type="match status" value="1"/>
</dbReference>
<proteinExistence type="predicted"/>
<dbReference type="EMBL" id="JBHSGB010000012">
    <property type="protein sequence ID" value="MFC4656094.1"/>
    <property type="molecule type" value="Genomic_DNA"/>
</dbReference>
<keyword evidence="2" id="KW-0472">Membrane</keyword>
<keyword evidence="5" id="KW-1185">Reference proteome</keyword>
<evidence type="ECO:0000256" key="1">
    <source>
        <dbReference type="SAM" id="Coils"/>
    </source>
</evidence>
<feature type="coiled-coil region" evidence="1">
    <location>
        <begin position="132"/>
        <end position="162"/>
    </location>
</feature>
<evidence type="ECO:0000259" key="3">
    <source>
        <dbReference type="Pfam" id="PF01551"/>
    </source>
</evidence>
<evidence type="ECO:0000256" key="2">
    <source>
        <dbReference type="SAM" id="Phobius"/>
    </source>
</evidence>
<feature type="domain" description="M23ase beta-sheet core" evidence="3">
    <location>
        <begin position="201"/>
        <end position="295"/>
    </location>
</feature>
<comment type="caution">
    <text evidence="4">The sequence shown here is derived from an EMBL/GenBank/DDBJ whole genome shotgun (WGS) entry which is preliminary data.</text>
</comment>
<keyword evidence="2" id="KW-1133">Transmembrane helix</keyword>
<dbReference type="Proteomes" id="UP001595962">
    <property type="component" value="Unassembled WGS sequence"/>
</dbReference>